<organism evidence="2 3">
    <name type="scientific">Dorcoceras hygrometricum</name>
    <dbReference type="NCBI Taxonomy" id="472368"/>
    <lineage>
        <taxon>Eukaryota</taxon>
        <taxon>Viridiplantae</taxon>
        <taxon>Streptophyta</taxon>
        <taxon>Embryophyta</taxon>
        <taxon>Tracheophyta</taxon>
        <taxon>Spermatophyta</taxon>
        <taxon>Magnoliopsida</taxon>
        <taxon>eudicotyledons</taxon>
        <taxon>Gunneridae</taxon>
        <taxon>Pentapetalae</taxon>
        <taxon>asterids</taxon>
        <taxon>lamiids</taxon>
        <taxon>Lamiales</taxon>
        <taxon>Gesneriaceae</taxon>
        <taxon>Didymocarpoideae</taxon>
        <taxon>Trichosporeae</taxon>
        <taxon>Loxocarpinae</taxon>
        <taxon>Dorcoceras</taxon>
    </lineage>
</organism>
<gene>
    <name evidence="2" type="ORF">F511_26998</name>
</gene>
<reference evidence="2 3" key="1">
    <citation type="journal article" date="2015" name="Proc. Natl. Acad. Sci. U.S.A.">
        <title>The resurrection genome of Boea hygrometrica: A blueprint for survival of dehydration.</title>
        <authorList>
            <person name="Xiao L."/>
            <person name="Yang G."/>
            <person name="Zhang L."/>
            <person name="Yang X."/>
            <person name="Zhao S."/>
            <person name="Ji Z."/>
            <person name="Zhou Q."/>
            <person name="Hu M."/>
            <person name="Wang Y."/>
            <person name="Chen M."/>
            <person name="Xu Y."/>
            <person name="Jin H."/>
            <person name="Xiao X."/>
            <person name="Hu G."/>
            <person name="Bao F."/>
            <person name="Hu Y."/>
            <person name="Wan P."/>
            <person name="Li L."/>
            <person name="Deng X."/>
            <person name="Kuang T."/>
            <person name="Xiang C."/>
            <person name="Zhu J.K."/>
            <person name="Oliver M.J."/>
            <person name="He Y."/>
        </authorList>
    </citation>
    <scope>NUCLEOTIDE SEQUENCE [LARGE SCALE GENOMIC DNA]</scope>
    <source>
        <strain evidence="3">cv. XS01</strain>
    </source>
</reference>
<feature type="region of interest" description="Disordered" evidence="1">
    <location>
        <begin position="115"/>
        <end position="140"/>
    </location>
</feature>
<accession>A0A2Z7B7Q7</accession>
<feature type="compositionally biased region" description="Basic and acidic residues" evidence="1">
    <location>
        <begin position="7"/>
        <end position="18"/>
    </location>
</feature>
<feature type="compositionally biased region" description="Basic and acidic residues" evidence="1">
    <location>
        <begin position="122"/>
        <end position="133"/>
    </location>
</feature>
<dbReference type="AlphaFoldDB" id="A0A2Z7B7Q7"/>
<evidence type="ECO:0000313" key="3">
    <source>
        <dbReference type="Proteomes" id="UP000250235"/>
    </source>
</evidence>
<keyword evidence="3" id="KW-1185">Reference proteome</keyword>
<dbReference type="EMBL" id="KV008787">
    <property type="protein sequence ID" value="KZV29978.1"/>
    <property type="molecule type" value="Genomic_DNA"/>
</dbReference>
<protein>
    <submittedName>
        <fullName evidence="2">Pentatricopeptide repeat-containing protein-like</fullName>
    </submittedName>
</protein>
<evidence type="ECO:0000256" key="1">
    <source>
        <dbReference type="SAM" id="MobiDB-lite"/>
    </source>
</evidence>
<feature type="region of interest" description="Disordered" evidence="1">
    <location>
        <begin position="1"/>
        <end position="22"/>
    </location>
</feature>
<sequence>MPPRRNRVQDPKDQESRVQHGPYQGLNNHVQSAQQGFNLLWLGDIKCFQNFDNSSDLMNGFQIRAYKFSDQSVKSSVLKILRTTNSSALTKHSYWRKVRTTQDFSLAKTCGGSRIPNMGTKGHPEALSDRSESSDQSLAKLSDATSVPNVNFPMISSSEVSNGCCNAFNEKELKVNKACKALNATGHKLRVDVNDGQLYCSLRLVSCSLRLVLREGYRPDLMTSAMRRRFIKLERSVLMQRLSEIAKLLSSAVCCVVEVELRIVVEILVLAFV</sequence>
<name>A0A2Z7B7Q7_9LAMI</name>
<proteinExistence type="predicted"/>
<evidence type="ECO:0000313" key="2">
    <source>
        <dbReference type="EMBL" id="KZV29978.1"/>
    </source>
</evidence>
<dbReference type="Proteomes" id="UP000250235">
    <property type="component" value="Unassembled WGS sequence"/>
</dbReference>